<protein>
    <submittedName>
        <fullName evidence="1">Uncharacterized protein</fullName>
    </submittedName>
</protein>
<accession>A0A4Y1X173</accession>
<dbReference type="EMBL" id="AP019736">
    <property type="protein sequence ID" value="BBL06068.1"/>
    <property type="molecule type" value="Genomic_DNA"/>
</dbReference>
<sequence length="79" mass="8056">MQRGTAMDGRTGGGRRNRRACGLAQSAVIPVPARGPFLVTEDGLPGRSHGTSALTAAVSPGVGTLVTGAVGRRQRDSEK</sequence>
<name>A0A4Y1X173_9BACT</name>
<gene>
    <name evidence="1" type="ORF">A5CPEGH6_07060</name>
</gene>
<dbReference type="KEGG" id="ada:A5CPEGH6_07060"/>
<evidence type="ECO:0000313" key="1">
    <source>
        <dbReference type="EMBL" id="BBL06068.1"/>
    </source>
</evidence>
<dbReference type="AlphaFoldDB" id="A0A4Y1X173"/>
<dbReference type="Proteomes" id="UP000319374">
    <property type="component" value="Chromosome"/>
</dbReference>
<keyword evidence="2" id="KW-1185">Reference proteome</keyword>
<evidence type="ECO:0000313" key="2">
    <source>
        <dbReference type="Proteomes" id="UP000319374"/>
    </source>
</evidence>
<organism evidence="1 2">
    <name type="scientific">Alistipes dispar</name>
    <dbReference type="NCBI Taxonomy" id="2585119"/>
    <lineage>
        <taxon>Bacteria</taxon>
        <taxon>Pseudomonadati</taxon>
        <taxon>Bacteroidota</taxon>
        <taxon>Bacteroidia</taxon>
        <taxon>Bacteroidales</taxon>
        <taxon>Rikenellaceae</taxon>
        <taxon>Alistipes</taxon>
    </lineage>
</organism>
<reference evidence="2" key="1">
    <citation type="submission" date="2019-06" db="EMBL/GenBank/DDBJ databases">
        <title>Alistipes onderdonkii subsp. vulgaris subsp. nov., Alistipes dispar sp. nov. and Alistipes communis sp. nov., isolated from human faeces, and creation of Alistipes onderdonkii subsp. onderdonkii subsp. nov.</title>
        <authorList>
            <person name="Sakamoto M."/>
            <person name="Ikeyama N."/>
            <person name="Ogata Y."/>
            <person name="Suda W."/>
            <person name="Iino T."/>
            <person name="Hattori M."/>
            <person name="Ohkuma M."/>
        </authorList>
    </citation>
    <scope>NUCLEOTIDE SEQUENCE [LARGE SCALE GENOMIC DNA]</scope>
    <source>
        <strain evidence="2">5CPEGH6</strain>
    </source>
</reference>
<proteinExistence type="predicted"/>